<dbReference type="Proteomes" id="UP001176941">
    <property type="component" value="Chromosome 2"/>
</dbReference>
<proteinExistence type="predicted"/>
<gene>
    <name evidence="2" type="ORF">MRATA1EN1_LOCUS9525</name>
</gene>
<evidence type="ECO:0000313" key="3">
    <source>
        <dbReference type="Proteomes" id="UP001176941"/>
    </source>
</evidence>
<feature type="region of interest" description="Disordered" evidence="1">
    <location>
        <begin position="64"/>
        <end position="155"/>
    </location>
</feature>
<keyword evidence="3" id="KW-1185">Reference proteome</keyword>
<accession>A0ABN8YJE9</accession>
<protein>
    <submittedName>
        <fullName evidence="2">Uncharacterized protein</fullName>
    </submittedName>
</protein>
<name>A0ABN8YJE9_RANTA</name>
<feature type="region of interest" description="Disordered" evidence="1">
    <location>
        <begin position="20"/>
        <end position="50"/>
    </location>
</feature>
<feature type="region of interest" description="Disordered" evidence="1">
    <location>
        <begin position="168"/>
        <end position="222"/>
    </location>
</feature>
<evidence type="ECO:0000313" key="2">
    <source>
        <dbReference type="EMBL" id="CAI9160563.1"/>
    </source>
</evidence>
<dbReference type="EMBL" id="OX459938">
    <property type="protein sequence ID" value="CAI9160563.1"/>
    <property type="molecule type" value="Genomic_DNA"/>
</dbReference>
<reference evidence="2" key="1">
    <citation type="submission" date="2023-04" db="EMBL/GenBank/DDBJ databases">
        <authorList>
            <consortium name="ELIXIR-Norway"/>
        </authorList>
    </citation>
    <scope>NUCLEOTIDE SEQUENCE [LARGE SCALE GENOMIC DNA]</scope>
</reference>
<evidence type="ECO:0000256" key="1">
    <source>
        <dbReference type="SAM" id="MobiDB-lite"/>
    </source>
</evidence>
<organism evidence="2 3">
    <name type="scientific">Rangifer tarandus platyrhynchus</name>
    <name type="common">Svalbard reindeer</name>
    <dbReference type="NCBI Taxonomy" id="3082113"/>
    <lineage>
        <taxon>Eukaryota</taxon>
        <taxon>Metazoa</taxon>
        <taxon>Chordata</taxon>
        <taxon>Craniata</taxon>
        <taxon>Vertebrata</taxon>
        <taxon>Euteleostomi</taxon>
        <taxon>Mammalia</taxon>
        <taxon>Eutheria</taxon>
        <taxon>Laurasiatheria</taxon>
        <taxon>Artiodactyla</taxon>
        <taxon>Ruminantia</taxon>
        <taxon>Pecora</taxon>
        <taxon>Cervidae</taxon>
        <taxon>Odocoileinae</taxon>
        <taxon>Rangifer</taxon>
    </lineage>
</organism>
<feature type="compositionally biased region" description="Basic and acidic residues" evidence="1">
    <location>
        <begin position="99"/>
        <end position="111"/>
    </location>
</feature>
<feature type="compositionally biased region" description="Basic and acidic residues" evidence="1">
    <location>
        <begin position="132"/>
        <end position="144"/>
    </location>
</feature>
<sequence>MPPAQSVYTRSAREAWVQPLSGRHLLKEDGGAPLSPGSHPTPDGKRRLEEAPAAALLARTHLTARRLPRPAPQRHATVRRRAPEPRGLAELLSALGKGSRGEGCSRRDCSKLRPQTSQLQEVKFSSPCPDGRQVRPCEGEHHAGGGEGKAGSDALPAAPEIWAPFDSHFQFLPRPPSGTPLSTQGRGRGRRSWLPGAGPRETKNFGRDVPAAAAAVKSPNFP</sequence>